<dbReference type="EMBL" id="JAEFCI010002186">
    <property type="protein sequence ID" value="KAG5462403.1"/>
    <property type="molecule type" value="Genomic_DNA"/>
</dbReference>
<reference evidence="2 3" key="1">
    <citation type="journal article" name="Sci. Rep.">
        <title>Genome-scale phylogenetic analyses confirm Olpidium as the closest living zoosporic fungus to the non-flagellated, terrestrial fungi.</title>
        <authorList>
            <person name="Chang Y."/>
            <person name="Rochon D."/>
            <person name="Sekimoto S."/>
            <person name="Wang Y."/>
            <person name="Chovatia M."/>
            <person name="Sandor L."/>
            <person name="Salamov A."/>
            <person name="Grigoriev I.V."/>
            <person name="Stajich J.E."/>
            <person name="Spatafora J.W."/>
        </authorList>
    </citation>
    <scope>NUCLEOTIDE SEQUENCE [LARGE SCALE GENOMIC DNA]</scope>
    <source>
        <strain evidence="2">S191</strain>
    </source>
</reference>
<feature type="non-terminal residue" evidence="2">
    <location>
        <position position="132"/>
    </location>
</feature>
<feature type="region of interest" description="Disordered" evidence="1">
    <location>
        <begin position="1"/>
        <end position="30"/>
    </location>
</feature>
<organism evidence="2 3">
    <name type="scientific">Olpidium bornovanus</name>
    <dbReference type="NCBI Taxonomy" id="278681"/>
    <lineage>
        <taxon>Eukaryota</taxon>
        <taxon>Fungi</taxon>
        <taxon>Fungi incertae sedis</taxon>
        <taxon>Olpidiomycota</taxon>
        <taxon>Olpidiomycotina</taxon>
        <taxon>Olpidiomycetes</taxon>
        <taxon>Olpidiales</taxon>
        <taxon>Olpidiaceae</taxon>
        <taxon>Olpidium</taxon>
    </lineage>
</organism>
<evidence type="ECO:0000256" key="1">
    <source>
        <dbReference type="SAM" id="MobiDB-lite"/>
    </source>
</evidence>
<feature type="region of interest" description="Disordered" evidence="1">
    <location>
        <begin position="48"/>
        <end position="132"/>
    </location>
</feature>
<evidence type="ECO:0000313" key="2">
    <source>
        <dbReference type="EMBL" id="KAG5462403.1"/>
    </source>
</evidence>
<evidence type="ECO:0000313" key="3">
    <source>
        <dbReference type="Proteomes" id="UP000673691"/>
    </source>
</evidence>
<comment type="caution">
    <text evidence="2">The sequence shown here is derived from an EMBL/GenBank/DDBJ whole genome shotgun (WGS) entry which is preliminary data.</text>
</comment>
<keyword evidence="3" id="KW-1185">Reference proteome</keyword>
<gene>
    <name evidence="2" type="ORF">BJ554DRAFT_5278</name>
</gene>
<sequence>MASAITCLPLPLRDPPGIDGVDGTEGDDAPTHALERSEVRPGDRELWQVPVSPNVPESVANWGDYDIMGTSRGRPGNGPGPARGRPAAGQEDVPWAIEALETRCSVPPEQKTREQQRSGDTDNPIHDGPRAG</sequence>
<dbReference type="Proteomes" id="UP000673691">
    <property type="component" value="Unassembled WGS sequence"/>
</dbReference>
<name>A0A8H7ZZF8_9FUNG</name>
<accession>A0A8H7ZZF8</accession>
<proteinExistence type="predicted"/>
<feature type="compositionally biased region" description="Basic and acidic residues" evidence="1">
    <location>
        <begin position="110"/>
        <end position="132"/>
    </location>
</feature>
<protein>
    <submittedName>
        <fullName evidence="2">Uncharacterized protein</fullName>
    </submittedName>
</protein>
<dbReference type="AlphaFoldDB" id="A0A8H7ZZF8"/>